<dbReference type="PANTHER" id="PTHR13360:SF1">
    <property type="entry name" value="ACTIVATING SIGNAL COINTEGRATOR 1 COMPLEX SUBUNIT 1"/>
    <property type="match status" value="1"/>
</dbReference>
<dbReference type="Pfam" id="PF10469">
    <property type="entry name" value="AKAP7_NLS"/>
    <property type="match status" value="1"/>
</dbReference>
<feature type="region of interest" description="Disordered" evidence="1">
    <location>
        <begin position="1"/>
        <end position="26"/>
    </location>
</feature>
<dbReference type="PaxDb" id="4113-PGSC0003DMT400006549"/>
<dbReference type="Gene3D" id="3.90.1140.10">
    <property type="entry name" value="Cyclic phosphodiesterase"/>
    <property type="match status" value="1"/>
</dbReference>
<dbReference type="ExpressionAtlas" id="M0ZRK2">
    <property type="expression patterns" value="baseline"/>
</dbReference>
<dbReference type="InParanoid" id="M0ZRK2"/>
<dbReference type="InterPro" id="IPR009097">
    <property type="entry name" value="Cyclic_Pdiesterase"/>
</dbReference>
<feature type="domain" description="A-kinase anchor protein 7-like phosphoesterase" evidence="2">
    <location>
        <begin position="183"/>
        <end position="476"/>
    </location>
</feature>
<dbReference type="eggNOG" id="KOG2814">
    <property type="taxonomic scope" value="Eukaryota"/>
</dbReference>
<protein>
    <submittedName>
        <fullName evidence="3">Nucleic acid binding protein</fullName>
    </submittedName>
</protein>
<evidence type="ECO:0000256" key="1">
    <source>
        <dbReference type="SAM" id="MobiDB-lite"/>
    </source>
</evidence>
<dbReference type="FunCoup" id="M0ZRK2">
    <property type="interactions" value="2202"/>
</dbReference>
<dbReference type="STRING" id="4113.M0ZRK2"/>
<organism evidence="3 4">
    <name type="scientific">Solanum tuberosum</name>
    <name type="common">Potato</name>
    <dbReference type="NCBI Taxonomy" id="4113"/>
    <lineage>
        <taxon>Eukaryota</taxon>
        <taxon>Viridiplantae</taxon>
        <taxon>Streptophyta</taxon>
        <taxon>Embryophyta</taxon>
        <taxon>Tracheophyta</taxon>
        <taxon>Spermatophyta</taxon>
        <taxon>Magnoliopsida</taxon>
        <taxon>eudicotyledons</taxon>
        <taxon>Gunneridae</taxon>
        <taxon>Pentapetalae</taxon>
        <taxon>asterids</taxon>
        <taxon>lamiids</taxon>
        <taxon>Solanales</taxon>
        <taxon>Solanaceae</taxon>
        <taxon>Solanoideae</taxon>
        <taxon>Solaneae</taxon>
        <taxon>Solanum</taxon>
    </lineage>
</organism>
<evidence type="ECO:0000259" key="2">
    <source>
        <dbReference type="Pfam" id="PF10469"/>
    </source>
</evidence>
<dbReference type="Proteomes" id="UP000011115">
    <property type="component" value="Unassembled WGS sequence"/>
</dbReference>
<keyword evidence="4" id="KW-1185">Reference proteome</keyword>
<proteinExistence type="predicted"/>
<dbReference type="SUPFAM" id="SSF55144">
    <property type="entry name" value="LigT-like"/>
    <property type="match status" value="1"/>
</dbReference>
<dbReference type="InterPro" id="IPR019510">
    <property type="entry name" value="AKAP7-like_phosphoesterase"/>
</dbReference>
<sequence length="483" mass="53525">MVAKTWRPVSTQSRSTEGGLGDEKHDFGGQVQEIKCTVSSYESTVQKAVQVSEGIDLEGRATPSADDESLSAAQKHSVTVKLLSEHRHRCASQVARQEEATTYLMGRSAKCIFSFSAGASLMRFIRGKGLIFASDNVLYDFYDLLMLFLDPVIEGSSAESVARASDRVQAVIDETVKSRNLDYSHFVSLPLAIHPELVNKLINFQNSVLGITVVNEDENLECDSSGKTSDSEGEQNLSEPQIAVELKTEDSNDRVKMDKTNIPLVSYSPKVSKSSTSESKASKLLDLGIEKSIFIKPKTFHLTVLMLKLWNKDRIEAAAEVLRSVSPKVIDALESRPVSIRLKGLECMKGSPAKARVVYAPVEVIGGEDRLLRACQVITNAFIEAGLVLENDLNQKLKLHATIMNARHRKRLALTYCSPIDSKKGSKKVDSFDARKIFGQYGSEDWGEYLIPEAHLSQRFVFDDDGYYHCCASIPFPEEMQLD</sequence>
<name>M0ZRK2_SOLTU</name>
<accession>M0ZRK2</accession>
<dbReference type="PANTHER" id="PTHR13360">
    <property type="entry name" value="ACTIVATING SIGNAL COINTEGRATOR 1 COMPLEX SUBUNIT 1"/>
    <property type="match status" value="1"/>
</dbReference>
<reference evidence="3" key="2">
    <citation type="submission" date="2015-06" db="UniProtKB">
        <authorList>
            <consortium name="EnsemblPlants"/>
        </authorList>
    </citation>
    <scope>IDENTIFICATION</scope>
    <source>
        <strain evidence="3">DM1-3 516 R44</strain>
    </source>
</reference>
<dbReference type="EnsemblPlants" id="PGSC0003DMT400006549">
    <property type="protein sequence ID" value="PGSC0003DMT400006549"/>
    <property type="gene ID" value="PGSC0003DMG401002551"/>
</dbReference>
<reference evidence="4" key="1">
    <citation type="journal article" date="2011" name="Nature">
        <title>Genome sequence and analysis of the tuber crop potato.</title>
        <authorList>
            <consortium name="The Potato Genome Sequencing Consortium"/>
        </authorList>
    </citation>
    <scope>NUCLEOTIDE SEQUENCE [LARGE SCALE GENOMIC DNA]</scope>
    <source>
        <strain evidence="4">cv. DM1-3 516 R44</strain>
    </source>
</reference>
<dbReference type="Gramene" id="PGSC0003DMT400006549">
    <property type="protein sequence ID" value="PGSC0003DMT400006549"/>
    <property type="gene ID" value="PGSC0003DMG401002551"/>
</dbReference>
<evidence type="ECO:0000313" key="4">
    <source>
        <dbReference type="Proteomes" id="UP000011115"/>
    </source>
</evidence>
<dbReference type="GO" id="GO:0005634">
    <property type="term" value="C:nucleus"/>
    <property type="evidence" value="ECO:0000318"/>
    <property type="project" value="GO_Central"/>
</dbReference>
<dbReference type="InterPro" id="IPR009210">
    <property type="entry name" value="ASCC1"/>
</dbReference>
<feature type="region of interest" description="Disordered" evidence="1">
    <location>
        <begin position="221"/>
        <end position="240"/>
    </location>
</feature>
<evidence type="ECO:0000313" key="3">
    <source>
        <dbReference type="EnsemblPlants" id="PGSC0003DMT400006549"/>
    </source>
</evidence>
<dbReference type="GO" id="GO:0006307">
    <property type="term" value="P:DNA alkylation repair"/>
    <property type="evidence" value="ECO:0007669"/>
    <property type="project" value="InterPro"/>
</dbReference>
<dbReference type="AlphaFoldDB" id="M0ZRK2"/>
<dbReference type="GO" id="GO:0006355">
    <property type="term" value="P:regulation of DNA-templated transcription"/>
    <property type="evidence" value="ECO:0000318"/>
    <property type="project" value="GO_Central"/>
</dbReference>